<reference evidence="4" key="1">
    <citation type="submission" date="2016-04" db="EMBL/GenBank/DDBJ databases">
        <title>Complete Genome Sequences of Twelve Strains of a Stable Defined Moderately Diverse Mouse Microbiota 2 (sDMDMm2).</title>
        <authorList>
            <person name="Uchimura Y."/>
            <person name="Wyss M."/>
            <person name="Brugiroux S."/>
            <person name="Limenitakis J.P."/>
            <person name="Stecher B."/>
            <person name="McCoy K.D."/>
            <person name="Macpherson A.J."/>
        </authorList>
    </citation>
    <scope>NUCLEOTIDE SEQUENCE [LARGE SCALE GENOMIC DNA]</scope>
    <source>
        <strain evidence="4">I48</strain>
    </source>
</reference>
<dbReference type="OrthoDB" id="1045814at2"/>
<dbReference type="GeneID" id="82187817"/>
<feature type="domain" description="DUF4468" evidence="2">
    <location>
        <begin position="47"/>
        <end position="137"/>
    </location>
</feature>
<dbReference type="AlphaFoldDB" id="A0A1C7H2Z1"/>
<evidence type="ECO:0000313" key="4">
    <source>
        <dbReference type="Proteomes" id="UP000092631"/>
    </source>
</evidence>
<dbReference type="Proteomes" id="UP000092631">
    <property type="component" value="Chromosome"/>
</dbReference>
<evidence type="ECO:0000259" key="2">
    <source>
        <dbReference type="Pfam" id="PF14730"/>
    </source>
</evidence>
<dbReference type="Gene3D" id="3.30.530.80">
    <property type="match status" value="1"/>
</dbReference>
<organism evidence="3 4">
    <name type="scientific">Bacteroides caecimuris</name>
    <dbReference type="NCBI Taxonomy" id="1796613"/>
    <lineage>
        <taxon>Bacteria</taxon>
        <taxon>Pseudomonadati</taxon>
        <taxon>Bacteroidota</taxon>
        <taxon>Bacteroidia</taxon>
        <taxon>Bacteroidales</taxon>
        <taxon>Bacteroidaceae</taxon>
        <taxon>Bacteroides</taxon>
    </lineage>
</organism>
<dbReference type="CDD" id="cd12190">
    <property type="entry name" value="Bacova_04320_like"/>
    <property type="match status" value="1"/>
</dbReference>
<name>A0A1C7H2Z1_9BACE</name>
<evidence type="ECO:0000313" key="3">
    <source>
        <dbReference type="EMBL" id="ANU58152.1"/>
    </source>
</evidence>
<feature type="signal peptide" evidence="1">
    <location>
        <begin position="1"/>
        <end position="24"/>
    </location>
</feature>
<dbReference type="KEGG" id="bcae:A4V03_11740"/>
<dbReference type="EMBL" id="CP015401">
    <property type="protein sequence ID" value="ANU58152.1"/>
    <property type="molecule type" value="Genomic_DNA"/>
</dbReference>
<dbReference type="RefSeq" id="WP_065539067.1">
    <property type="nucleotide sequence ID" value="NZ_CAPDLJ010000007.1"/>
</dbReference>
<dbReference type="Pfam" id="PF14730">
    <property type="entry name" value="DUF4468"/>
    <property type="match status" value="1"/>
</dbReference>
<protein>
    <recommendedName>
        <fullName evidence="2">DUF4468 domain-containing protein</fullName>
    </recommendedName>
</protein>
<gene>
    <name evidence="3" type="ORF">A4V03_11740</name>
</gene>
<dbReference type="InterPro" id="IPR027823">
    <property type="entry name" value="DUF4468"/>
</dbReference>
<sequence>MNKFTILFLTLFLSLPMAMKAASAKEKKDDTRYLAGAVPEVEGKVVFSKEFQIPGMSQAQIYDTMTKWMDERLKENQNIDSRIVFSDEAKGTIAGIGEEWIVFKSSALSLDRTLMNYQITVTCKPGNCLVELEKLRFTYRETEKYKAEEWITDKYALNKTKTKLIRGLAKWRRKTVDFADDLFMDVAVAFGAPDTRPKTEKKKKEEQKPSIITAAGPIVISGADKKTDVKVTTDEPAQTTVPAATLTPATPAGKASADMPGYIEIDLKQIPSEVYALMGSGKLVISIGKDEFNMTNMTANAGSALGYHYQLGKAVAYCTLSPDQAYDAIEKADSYTLKLYAPNQTTPSAVIECKKIPSQTTPQAGQPRTYVGEIVKLLMKK</sequence>
<keyword evidence="4" id="KW-1185">Reference proteome</keyword>
<proteinExistence type="predicted"/>
<evidence type="ECO:0000256" key="1">
    <source>
        <dbReference type="SAM" id="SignalP"/>
    </source>
</evidence>
<accession>A0A1C7H2Z1</accession>
<feature type="chain" id="PRO_5008886872" description="DUF4468 domain-containing protein" evidence="1">
    <location>
        <begin position="25"/>
        <end position="381"/>
    </location>
</feature>
<keyword evidence="1" id="KW-0732">Signal</keyword>